<evidence type="ECO:0000256" key="1">
    <source>
        <dbReference type="ARBA" id="ARBA00022527"/>
    </source>
</evidence>
<evidence type="ECO:0000313" key="4">
    <source>
        <dbReference type="EMBL" id="GAA4617355.1"/>
    </source>
</evidence>
<comment type="caution">
    <text evidence="4">The sequence shown here is derived from an EMBL/GenBank/DDBJ whole genome shotgun (WGS) entry which is preliminary data.</text>
</comment>
<feature type="compositionally biased region" description="Low complexity" evidence="2">
    <location>
        <begin position="1"/>
        <end position="19"/>
    </location>
</feature>
<organism evidence="4 5">
    <name type="scientific">Actinoallomurus liliacearum</name>
    <dbReference type="NCBI Taxonomy" id="1080073"/>
    <lineage>
        <taxon>Bacteria</taxon>
        <taxon>Bacillati</taxon>
        <taxon>Actinomycetota</taxon>
        <taxon>Actinomycetes</taxon>
        <taxon>Streptosporangiales</taxon>
        <taxon>Thermomonosporaceae</taxon>
        <taxon>Actinoallomurus</taxon>
    </lineage>
</organism>
<dbReference type="SUPFAM" id="SSF55874">
    <property type="entry name" value="ATPase domain of HSP90 chaperone/DNA topoisomerase II/histidine kinase"/>
    <property type="match status" value="1"/>
</dbReference>
<gene>
    <name evidence="4" type="ORF">GCM10023195_77470</name>
</gene>
<accession>A0ABP8TX66</accession>
<dbReference type="Pfam" id="PF13581">
    <property type="entry name" value="HATPase_c_2"/>
    <property type="match status" value="1"/>
</dbReference>
<keyword evidence="1" id="KW-0808">Transferase</keyword>
<dbReference type="CDD" id="cd16936">
    <property type="entry name" value="HATPase_RsbW-like"/>
    <property type="match status" value="1"/>
</dbReference>
<sequence length="205" mass="22353">MADANSASPEPDPEQSSSPRVRKNGPGDRSDRRTSTQAAAAIWRSKWIRLSGRVTPRRLGVLCWRRTFAGTPQQVGAARRFTHYLLADASAADDAAWVTGELATNAIKYSRSGREGGVFTVEVLRWRHSVQIQVIDGGGDGEPLLPPTAPAARLSKRRLRLEGRLGLYGVGVLARQFGTYQHLDGSRVVWVRLTTTPALVIGANQ</sequence>
<dbReference type="PANTHER" id="PTHR35526:SF3">
    <property type="entry name" value="ANTI-SIGMA-F FACTOR RSBW"/>
    <property type="match status" value="1"/>
</dbReference>
<dbReference type="PANTHER" id="PTHR35526">
    <property type="entry name" value="ANTI-SIGMA-F FACTOR RSBW-RELATED"/>
    <property type="match status" value="1"/>
</dbReference>
<feature type="domain" description="Histidine kinase/HSP90-like ATPase" evidence="3">
    <location>
        <begin position="69"/>
        <end position="190"/>
    </location>
</feature>
<evidence type="ECO:0000256" key="2">
    <source>
        <dbReference type="SAM" id="MobiDB-lite"/>
    </source>
</evidence>
<reference evidence="5" key="1">
    <citation type="journal article" date="2019" name="Int. J. Syst. Evol. Microbiol.">
        <title>The Global Catalogue of Microorganisms (GCM) 10K type strain sequencing project: providing services to taxonomists for standard genome sequencing and annotation.</title>
        <authorList>
            <consortium name="The Broad Institute Genomics Platform"/>
            <consortium name="The Broad Institute Genome Sequencing Center for Infectious Disease"/>
            <person name="Wu L."/>
            <person name="Ma J."/>
        </authorList>
    </citation>
    <scope>NUCLEOTIDE SEQUENCE [LARGE SCALE GENOMIC DNA]</scope>
    <source>
        <strain evidence="5">JCM 17938</strain>
    </source>
</reference>
<keyword evidence="1" id="KW-0723">Serine/threonine-protein kinase</keyword>
<evidence type="ECO:0000259" key="3">
    <source>
        <dbReference type="Pfam" id="PF13581"/>
    </source>
</evidence>
<dbReference type="InterPro" id="IPR003594">
    <property type="entry name" value="HATPase_dom"/>
</dbReference>
<dbReference type="InterPro" id="IPR036890">
    <property type="entry name" value="HATPase_C_sf"/>
</dbReference>
<dbReference type="Proteomes" id="UP001500212">
    <property type="component" value="Unassembled WGS sequence"/>
</dbReference>
<evidence type="ECO:0000313" key="5">
    <source>
        <dbReference type="Proteomes" id="UP001500212"/>
    </source>
</evidence>
<protein>
    <recommendedName>
        <fullName evidence="3">Histidine kinase/HSP90-like ATPase domain-containing protein</fullName>
    </recommendedName>
</protein>
<keyword evidence="1" id="KW-0418">Kinase</keyword>
<keyword evidence="5" id="KW-1185">Reference proteome</keyword>
<proteinExistence type="predicted"/>
<feature type="region of interest" description="Disordered" evidence="2">
    <location>
        <begin position="1"/>
        <end position="36"/>
    </location>
</feature>
<dbReference type="Gene3D" id="3.30.565.10">
    <property type="entry name" value="Histidine kinase-like ATPase, C-terminal domain"/>
    <property type="match status" value="1"/>
</dbReference>
<dbReference type="InterPro" id="IPR050267">
    <property type="entry name" value="Anti-sigma-factor_SerPK"/>
</dbReference>
<feature type="compositionally biased region" description="Basic and acidic residues" evidence="2">
    <location>
        <begin position="25"/>
        <end position="34"/>
    </location>
</feature>
<name>A0ABP8TX66_9ACTN</name>
<dbReference type="EMBL" id="BAABHJ010000039">
    <property type="protein sequence ID" value="GAA4617355.1"/>
    <property type="molecule type" value="Genomic_DNA"/>
</dbReference>